<feature type="compositionally biased region" description="Low complexity" evidence="1">
    <location>
        <begin position="177"/>
        <end position="205"/>
    </location>
</feature>
<dbReference type="InterPro" id="IPR003609">
    <property type="entry name" value="Pan_app"/>
</dbReference>
<reference evidence="4 5" key="1">
    <citation type="submission" date="2018-08" db="EMBL/GenBank/DDBJ databases">
        <title>Aphanomyces genome sequencing and annotation.</title>
        <authorList>
            <person name="Minardi D."/>
            <person name="Oidtmann B."/>
            <person name="Van Der Giezen M."/>
            <person name="Studholme D.J."/>
        </authorList>
    </citation>
    <scope>NUCLEOTIDE SEQUENCE [LARGE SCALE GENOMIC DNA]</scope>
    <source>
        <strain evidence="4 5">NJM0002</strain>
    </source>
</reference>
<accession>A0A418ARH0</accession>
<evidence type="ECO:0000259" key="3">
    <source>
        <dbReference type="Pfam" id="PF14295"/>
    </source>
</evidence>
<feature type="domain" description="Apple" evidence="3">
    <location>
        <begin position="29"/>
        <end position="73"/>
    </location>
</feature>
<dbReference type="PANTHER" id="PTHR33946">
    <property type="match status" value="1"/>
</dbReference>
<comment type="caution">
    <text evidence="4">The sequence shown here is derived from an EMBL/GenBank/DDBJ whole genome shotgun (WGS) entry which is preliminary data.</text>
</comment>
<dbReference type="AlphaFoldDB" id="A0A418ARH0"/>
<protein>
    <recommendedName>
        <fullName evidence="3">Apple domain-containing protein</fullName>
    </recommendedName>
</protein>
<dbReference type="Proteomes" id="UP000285060">
    <property type="component" value="Unassembled WGS sequence"/>
</dbReference>
<feature type="signal peptide" evidence="2">
    <location>
        <begin position="1"/>
        <end position="19"/>
    </location>
</feature>
<feature type="non-terminal residue" evidence="4">
    <location>
        <position position="205"/>
    </location>
</feature>
<dbReference type="Gene3D" id="3.50.4.10">
    <property type="entry name" value="Hepatocyte Growth Factor"/>
    <property type="match status" value="2"/>
</dbReference>
<evidence type="ECO:0000256" key="2">
    <source>
        <dbReference type="SAM" id="SignalP"/>
    </source>
</evidence>
<keyword evidence="5" id="KW-1185">Reference proteome</keyword>
<feature type="chain" id="PRO_5019399906" description="Apple domain-containing protein" evidence="2">
    <location>
        <begin position="20"/>
        <end position="205"/>
    </location>
</feature>
<gene>
    <name evidence="4" type="ORF">DYB32_006546</name>
</gene>
<sequence length="205" mass="21831">MVAVPSMLLASVGLTLVFAGPQSKVTNNIDYPGHDIGSTSQSDPSKCSVDCANNADCRVWVWTSYQGGTCWLKREQGKAAQLEGAVAGVLEGPQLPTNYGAMEDGTDYEGNDLGSTSRKFAEDCAEDCNKRDGCKLFVWTNHQGGTCWLKHAKGAKHSVPGARASARRNLGVFRSVTYTPPKTTPSPTTTTKTPTTTSAPTTRTP</sequence>
<dbReference type="VEuPathDB" id="FungiDB:H310_05651"/>
<dbReference type="EMBL" id="QUSY01000710">
    <property type="protein sequence ID" value="RHY27756.1"/>
    <property type="molecule type" value="Genomic_DNA"/>
</dbReference>
<feature type="region of interest" description="Disordered" evidence="1">
    <location>
        <begin position="176"/>
        <end position="205"/>
    </location>
</feature>
<proteinExistence type="predicted"/>
<organism evidence="4 5">
    <name type="scientific">Aphanomyces invadans</name>
    <dbReference type="NCBI Taxonomy" id="157072"/>
    <lineage>
        <taxon>Eukaryota</taxon>
        <taxon>Sar</taxon>
        <taxon>Stramenopiles</taxon>
        <taxon>Oomycota</taxon>
        <taxon>Saprolegniomycetes</taxon>
        <taxon>Saprolegniales</taxon>
        <taxon>Verrucalvaceae</taxon>
        <taxon>Aphanomyces</taxon>
    </lineage>
</organism>
<keyword evidence="2" id="KW-0732">Signal</keyword>
<name>A0A418ARH0_9STRA</name>
<dbReference type="Pfam" id="PF14295">
    <property type="entry name" value="PAN_4"/>
    <property type="match status" value="2"/>
</dbReference>
<dbReference type="PANTHER" id="PTHR33946:SF4">
    <property type="entry name" value="COAGULATION FACTOR XI"/>
    <property type="match status" value="1"/>
</dbReference>
<evidence type="ECO:0000313" key="4">
    <source>
        <dbReference type="EMBL" id="RHY27756.1"/>
    </source>
</evidence>
<evidence type="ECO:0000313" key="5">
    <source>
        <dbReference type="Proteomes" id="UP000285060"/>
    </source>
</evidence>
<evidence type="ECO:0000256" key="1">
    <source>
        <dbReference type="SAM" id="MobiDB-lite"/>
    </source>
</evidence>
<feature type="domain" description="Apple" evidence="3">
    <location>
        <begin position="106"/>
        <end position="150"/>
    </location>
</feature>